<dbReference type="PROSITE" id="PS51892">
    <property type="entry name" value="SUBTILASE"/>
    <property type="match status" value="1"/>
</dbReference>
<feature type="active site" description="Charge relay system" evidence="4">
    <location>
        <position position="621"/>
    </location>
</feature>
<feature type="domain" description="Peptidase S8/S53" evidence="6">
    <location>
        <begin position="612"/>
        <end position="896"/>
    </location>
</feature>
<evidence type="ECO:0000313" key="8">
    <source>
        <dbReference type="Proteomes" id="UP000799764"/>
    </source>
</evidence>
<feature type="region of interest" description="Disordered" evidence="5">
    <location>
        <begin position="951"/>
        <end position="1033"/>
    </location>
</feature>
<proteinExistence type="inferred from homology"/>
<feature type="compositionally biased region" description="Polar residues" evidence="5">
    <location>
        <begin position="951"/>
        <end position="985"/>
    </location>
</feature>
<dbReference type="GO" id="GO:0004252">
    <property type="term" value="F:serine-type endopeptidase activity"/>
    <property type="evidence" value="ECO:0007669"/>
    <property type="project" value="UniProtKB-UniRule"/>
</dbReference>
<dbReference type="EMBL" id="MU001499">
    <property type="protein sequence ID" value="KAF2445923.1"/>
    <property type="molecule type" value="Genomic_DNA"/>
</dbReference>
<evidence type="ECO:0000259" key="6">
    <source>
        <dbReference type="Pfam" id="PF00082"/>
    </source>
</evidence>
<dbReference type="Pfam" id="PF00082">
    <property type="entry name" value="Peptidase_S8"/>
    <property type="match status" value="2"/>
</dbReference>
<reference evidence="7" key="1">
    <citation type="journal article" date="2020" name="Stud. Mycol.">
        <title>101 Dothideomycetes genomes: a test case for predicting lifestyles and emergence of pathogens.</title>
        <authorList>
            <person name="Haridas S."/>
            <person name="Albert R."/>
            <person name="Binder M."/>
            <person name="Bloem J."/>
            <person name="Labutti K."/>
            <person name="Salamov A."/>
            <person name="Andreopoulos B."/>
            <person name="Baker S."/>
            <person name="Barry K."/>
            <person name="Bills G."/>
            <person name="Bluhm B."/>
            <person name="Cannon C."/>
            <person name="Castanera R."/>
            <person name="Culley D."/>
            <person name="Daum C."/>
            <person name="Ezra D."/>
            <person name="Gonzalez J."/>
            <person name="Henrissat B."/>
            <person name="Kuo A."/>
            <person name="Liang C."/>
            <person name="Lipzen A."/>
            <person name="Lutzoni F."/>
            <person name="Magnuson J."/>
            <person name="Mondo S."/>
            <person name="Nolan M."/>
            <person name="Ohm R."/>
            <person name="Pangilinan J."/>
            <person name="Park H.-J."/>
            <person name="Ramirez L."/>
            <person name="Alfaro M."/>
            <person name="Sun H."/>
            <person name="Tritt A."/>
            <person name="Yoshinaga Y."/>
            <person name="Zwiers L.-H."/>
            <person name="Turgeon B."/>
            <person name="Goodwin S."/>
            <person name="Spatafora J."/>
            <person name="Crous P."/>
            <person name="Grigoriev I."/>
        </authorList>
    </citation>
    <scope>NUCLEOTIDE SEQUENCE</scope>
    <source>
        <strain evidence="7">CBS 690.94</strain>
    </source>
</reference>
<feature type="compositionally biased region" description="Polar residues" evidence="5">
    <location>
        <begin position="392"/>
        <end position="422"/>
    </location>
</feature>
<feature type="compositionally biased region" description="Low complexity" evidence="5">
    <location>
        <begin position="43"/>
        <end position="56"/>
    </location>
</feature>
<evidence type="ECO:0000313" key="7">
    <source>
        <dbReference type="EMBL" id="KAF2445923.1"/>
    </source>
</evidence>
<dbReference type="GO" id="GO:0006508">
    <property type="term" value="P:proteolysis"/>
    <property type="evidence" value="ECO:0007669"/>
    <property type="project" value="UniProtKB-KW"/>
</dbReference>
<feature type="compositionally biased region" description="Low complexity" evidence="5">
    <location>
        <begin position="27"/>
        <end position="36"/>
    </location>
</feature>
<feature type="region of interest" description="Disordered" evidence="5">
    <location>
        <begin position="116"/>
        <end position="142"/>
    </location>
</feature>
<comment type="similarity">
    <text evidence="4">Belongs to the peptidase S8 family.</text>
</comment>
<dbReference type="InterPro" id="IPR023827">
    <property type="entry name" value="Peptidase_S8_Asp-AS"/>
</dbReference>
<feature type="compositionally biased region" description="Basic and acidic residues" evidence="5">
    <location>
        <begin position="218"/>
        <end position="227"/>
    </location>
</feature>
<dbReference type="InterPro" id="IPR000209">
    <property type="entry name" value="Peptidase_S8/S53_dom"/>
</dbReference>
<feature type="compositionally biased region" description="Polar residues" evidence="5">
    <location>
        <begin position="133"/>
        <end position="142"/>
    </location>
</feature>
<keyword evidence="3 4" id="KW-0720">Serine protease</keyword>
<keyword evidence="2 4" id="KW-0378">Hydrolase</keyword>
<dbReference type="InterPro" id="IPR015500">
    <property type="entry name" value="Peptidase_S8_subtilisin-rel"/>
</dbReference>
<keyword evidence="1 4" id="KW-0645">Protease</keyword>
<dbReference type="PANTHER" id="PTHR21669:SF28">
    <property type="entry name" value="YEMANUCLEIN"/>
    <property type="match status" value="1"/>
</dbReference>
<feature type="compositionally biased region" description="Low complexity" evidence="5">
    <location>
        <begin position="1007"/>
        <end position="1033"/>
    </location>
</feature>
<feature type="compositionally biased region" description="Polar residues" evidence="5">
    <location>
        <begin position="65"/>
        <end position="91"/>
    </location>
</feature>
<feature type="active site" description="Charge relay system" evidence="4">
    <location>
        <position position="667"/>
    </location>
</feature>
<name>A0A9P4PML5_9PLEO</name>
<dbReference type="GO" id="GO:0006325">
    <property type="term" value="P:chromatin organization"/>
    <property type="evidence" value="ECO:0007669"/>
    <property type="project" value="TreeGrafter"/>
</dbReference>
<feature type="region of interest" description="Disordered" evidence="5">
    <location>
        <begin position="214"/>
        <end position="237"/>
    </location>
</feature>
<dbReference type="PROSITE" id="PS00136">
    <property type="entry name" value="SUBTILASE_ASP"/>
    <property type="match status" value="1"/>
</dbReference>
<evidence type="ECO:0000256" key="3">
    <source>
        <dbReference type="ARBA" id="ARBA00022825"/>
    </source>
</evidence>
<sequence>MSSTSQSTKSEGNSTASASPSSLNGGSTTPSSSDTVTSEKHPTSSTIQNSSSRNSTAIPSEHSSRSASGHIPQTQPSTEHQSTTSAGAPTETQYVVSTVTASDGSSGLVTFTKTVEAAPSSGGSGETAPVGPSRTNAPSSTHGLPIFSPFPSAYIFDAVIAGQSYHLPSPDGPPTVIILHDGKVAKLSHDKVTIGGESVPISQISEETKIDGVSVQKKAGEADKPQEENEGGGDGGGGGIGGLLGGLVGSAKKAVNGVKDAGESALGVPAAAVAGAGAATFAGIAGKLSTAGNGVNTLVSGLNGIQNAVPKDKLSQAGLGAAMDAQNLGRQASNWLGSTSGLVKDFPNLPKKVQDQVVDDIKKFAGEGGQLGKAQNALEAFRDFPWESELPQSQLTSATQKPTGSPTNRPSGTSISTNTASREASEDQTTTTQTTFSSTQTSTKTSSRTSSKSASATPDLEEYMILSRDGTELQEFDDFVQGLDKGKGQLYSWKHIKSQMYVTSLTPKQTEKLPKNHTFIDSISLCTTQDENYDGRVEEFRGVDPRAQSKLARQNLFSKGHVDGLSNISKTWKRAFVSDEDAPWWKKMISASAKEREKPLNGLSYLADDFEGEGTTIYILDDGFDLSLDELAPDGRTVGTTFASNKLTLTGIKEAQHFHEGIGGGAHGTMMAIIAAGKTLGIAPKANLFLAKTKNKYKNKYDSNMIHYGKVTPQALAYVFAEIRDHIRARLQQDPNAKSVINISWGQKLNEGGQNLDKHFETFIALCKDDNIPVVIAAGNKPFGSNLHTGTPQHWGRDDNNIITVGAVKKDGTLWPGTAVPVPNEEGSMTVYAPGEKIEVPSVGGDMLPENELSGTSQAAAMTSGLIAYLYQAPQLGKWVNHPAGFDVKRLLVNHAWTRVRRPIITPEGWPPLDSLDVVYNLARDSEECVERRDGNNGTNAHCIVSTATSQLPSATQNLTGSATNRPSGTSLPTETASRQTSEGQTTTQNSTSVSTTSAHNTTALHSTQSASITSSSNTTSATSSSSAEPTPTETTKYYIVTKDGTSLDDFKQFIDELDNAAGLARTYKPEYVPHQTYLTMLKPEVAEKLQSRYNFIRWVIPCVFTKEDLEADDEEFRAVNTDKRRSYIEDPYLKDAKLPTRMQELPGDNTSAVFPRALSSPNSNAPYWKKMLSSPYHQIPNPPSEDPGYRADESLGRGVTIYVVDDGFDIHEQERDLIPGGRRVDTFVVSKEEVTLQGFIEEQRKHWKDAKVFDQNIWRGDHGTKMAIIAAGAVNGVARRANLYLMKAKGQYQREVGSDIVNLGYTVPAIQTTLDEIKRHIEERKRSNPNAKSVLSWSWGKDRRLKMSGANFP</sequence>
<keyword evidence="8" id="KW-1185">Reference proteome</keyword>
<evidence type="ECO:0000256" key="5">
    <source>
        <dbReference type="SAM" id="MobiDB-lite"/>
    </source>
</evidence>
<dbReference type="OrthoDB" id="3800010at2759"/>
<feature type="active site" description="Charge relay system" evidence="4">
    <location>
        <position position="857"/>
    </location>
</feature>
<dbReference type="Gene3D" id="3.40.50.200">
    <property type="entry name" value="Peptidase S8/S53 domain"/>
    <property type="match status" value="2"/>
</dbReference>
<dbReference type="GO" id="GO:0005634">
    <property type="term" value="C:nucleus"/>
    <property type="evidence" value="ECO:0007669"/>
    <property type="project" value="TreeGrafter"/>
</dbReference>
<dbReference type="PRINTS" id="PR00723">
    <property type="entry name" value="SUBTILISIN"/>
</dbReference>
<dbReference type="InterPro" id="IPR036852">
    <property type="entry name" value="Peptidase_S8/S53_dom_sf"/>
</dbReference>
<gene>
    <name evidence="7" type="ORF">P171DRAFT_276181</name>
</gene>
<feature type="compositionally biased region" description="Polar residues" evidence="5">
    <location>
        <begin position="1"/>
        <end position="26"/>
    </location>
</feature>
<dbReference type="SUPFAM" id="SSF52743">
    <property type="entry name" value="Subtilisin-like"/>
    <property type="match status" value="2"/>
</dbReference>
<evidence type="ECO:0000256" key="1">
    <source>
        <dbReference type="ARBA" id="ARBA00022670"/>
    </source>
</evidence>
<accession>A0A9P4PML5</accession>
<dbReference type="PANTHER" id="PTHR21669">
    <property type="entry name" value="CAPZ-INTERACTING PROTEIN AND RELATED PROTEINS"/>
    <property type="match status" value="1"/>
</dbReference>
<feature type="compositionally biased region" description="Low complexity" evidence="5">
    <location>
        <begin position="429"/>
        <end position="457"/>
    </location>
</feature>
<feature type="region of interest" description="Disordered" evidence="5">
    <location>
        <begin position="1"/>
        <end position="91"/>
    </location>
</feature>
<evidence type="ECO:0000256" key="2">
    <source>
        <dbReference type="ARBA" id="ARBA00022801"/>
    </source>
</evidence>
<feature type="region of interest" description="Disordered" evidence="5">
    <location>
        <begin position="392"/>
        <end position="461"/>
    </location>
</feature>
<evidence type="ECO:0000256" key="4">
    <source>
        <dbReference type="PROSITE-ProRule" id="PRU01240"/>
    </source>
</evidence>
<feature type="compositionally biased region" description="Low complexity" evidence="5">
    <location>
        <begin position="986"/>
        <end position="998"/>
    </location>
</feature>
<dbReference type="Proteomes" id="UP000799764">
    <property type="component" value="Unassembled WGS sequence"/>
</dbReference>
<dbReference type="CDD" id="cd00306">
    <property type="entry name" value="Peptidases_S8_S53"/>
    <property type="match status" value="1"/>
</dbReference>
<comment type="caution">
    <text evidence="7">The sequence shown here is derived from an EMBL/GenBank/DDBJ whole genome shotgun (WGS) entry which is preliminary data.</text>
</comment>
<organism evidence="7 8">
    <name type="scientific">Karstenula rhodostoma CBS 690.94</name>
    <dbReference type="NCBI Taxonomy" id="1392251"/>
    <lineage>
        <taxon>Eukaryota</taxon>
        <taxon>Fungi</taxon>
        <taxon>Dikarya</taxon>
        <taxon>Ascomycota</taxon>
        <taxon>Pezizomycotina</taxon>
        <taxon>Dothideomycetes</taxon>
        <taxon>Pleosporomycetidae</taxon>
        <taxon>Pleosporales</taxon>
        <taxon>Massarineae</taxon>
        <taxon>Didymosphaeriaceae</taxon>
        <taxon>Karstenula</taxon>
    </lineage>
</organism>
<protein>
    <recommendedName>
        <fullName evidence="6">Peptidase S8/S53 domain-containing protein</fullName>
    </recommendedName>
</protein>
<feature type="domain" description="Peptidase S8/S53" evidence="6">
    <location>
        <begin position="1197"/>
        <end position="1342"/>
    </location>
</feature>